<evidence type="ECO:0000313" key="2">
    <source>
        <dbReference type="EMBL" id="OAE22550.1"/>
    </source>
</evidence>
<evidence type="ECO:0000256" key="1">
    <source>
        <dbReference type="SAM" id="MobiDB-lite"/>
    </source>
</evidence>
<feature type="compositionally biased region" description="Polar residues" evidence="1">
    <location>
        <begin position="25"/>
        <end position="40"/>
    </location>
</feature>
<sequence>MPSSATAVREGNHVKSAPGTGARTGGNSSAHSSLGVSNGTDAAICQEGGSAGSAPAVPGGRGRTGRERVHEREMDAGRRPWHGMAWHHSGAGKECSRRRRSEGGSGEKQQRQRPRVQNERGSEFARSLARFWGVIDSEGRREGERGRGARQGRAGLRLRASERESERRKMVRFLLLRALILKQQQQQDQDNRDGSPAPAFGGDWITVE</sequence>
<feature type="region of interest" description="Disordered" evidence="1">
    <location>
        <begin position="184"/>
        <end position="208"/>
    </location>
</feature>
<feature type="region of interest" description="Disordered" evidence="1">
    <location>
        <begin position="137"/>
        <end position="166"/>
    </location>
</feature>
<keyword evidence="3" id="KW-1185">Reference proteome</keyword>
<feature type="compositionally biased region" description="Basic and acidic residues" evidence="1">
    <location>
        <begin position="137"/>
        <end position="147"/>
    </location>
</feature>
<evidence type="ECO:0000313" key="3">
    <source>
        <dbReference type="Proteomes" id="UP000077202"/>
    </source>
</evidence>
<dbReference type="AlphaFoldDB" id="A0A176VNR0"/>
<gene>
    <name evidence="2" type="ORF">AXG93_1989s1030</name>
</gene>
<protein>
    <submittedName>
        <fullName evidence="2">Uncharacterized protein</fullName>
    </submittedName>
</protein>
<dbReference type="EMBL" id="LVLJ01003165">
    <property type="protein sequence ID" value="OAE22550.1"/>
    <property type="molecule type" value="Genomic_DNA"/>
</dbReference>
<name>A0A176VNR0_MARPO</name>
<organism evidence="2 3">
    <name type="scientific">Marchantia polymorpha subsp. ruderalis</name>
    <dbReference type="NCBI Taxonomy" id="1480154"/>
    <lineage>
        <taxon>Eukaryota</taxon>
        <taxon>Viridiplantae</taxon>
        <taxon>Streptophyta</taxon>
        <taxon>Embryophyta</taxon>
        <taxon>Marchantiophyta</taxon>
        <taxon>Marchantiopsida</taxon>
        <taxon>Marchantiidae</taxon>
        <taxon>Marchantiales</taxon>
        <taxon>Marchantiaceae</taxon>
        <taxon>Marchantia</taxon>
    </lineage>
</organism>
<reference evidence="2" key="1">
    <citation type="submission" date="2016-03" db="EMBL/GenBank/DDBJ databases">
        <title>Mechanisms controlling the formation of the plant cell surface in tip-growing cells are functionally conserved among land plants.</title>
        <authorList>
            <person name="Honkanen S."/>
            <person name="Jones V.A."/>
            <person name="Morieri G."/>
            <person name="Champion C."/>
            <person name="Hetherington A.J."/>
            <person name="Kelly S."/>
            <person name="Saint-Marcoux D."/>
            <person name="Proust H."/>
            <person name="Prescott H."/>
            <person name="Dolan L."/>
        </authorList>
    </citation>
    <scope>NUCLEOTIDE SEQUENCE [LARGE SCALE GENOMIC DNA]</scope>
    <source>
        <tissue evidence="2">Whole gametophyte</tissue>
    </source>
</reference>
<comment type="caution">
    <text evidence="2">The sequence shown here is derived from an EMBL/GenBank/DDBJ whole genome shotgun (WGS) entry which is preliminary data.</text>
</comment>
<feature type="region of interest" description="Disordered" evidence="1">
    <location>
        <begin position="1"/>
        <end position="122"/>
    </location>
</feature>
<accession>A0A176VNR0</accession>
<feature type="compositionally biased region" description="Basic and acidic residues" evidence="1">
    <location>
        <begin position="64"/>
        <end position="78"/>
    </location>
</feature>
<dbReference type="Proteomes" id="UP000077202">
    <property type="component" value="Unassembled WGS sequence"/>
</dbReference>
<proteinExistence type="predicted"/>